<accession>A0ABV6H2J9</accession>
<dbReference type="RefSeq" id="WP_382370044.1">
    <property type="nucleotide sequence ID" value="NZ_JBHLWB010000004.1"/>
</dbReference>
<organism evidence="2 3">
    <name type="scientific">Gallibacterium trehalosifermentans</name>
    <dbReference type="NCBI Taxonomy" id="516935"/>
    <lineage>
        <taxon>Bacteria</taxon>
        <taxon>Pseudomonadati</taxon>
        <taxon>Pseudomonadota</taxon>
        <taxon>Gammaproteobacteria</taxon>
        <taxon>Pasteurellales</taxon>
        <taxon>Pasteurellaceae</taxon>
        <taxon>Gallibacterium</taxon>
    </lineage>
</organism>
<proteinExistence type="predicted"/>
<name>A0ABV6H2J9_9PAST</name>
<dbReference type="InterPro" id="IPR007074">
    <property type="entry name" value="LicD/FKTN/FKRP_NTP_transf"/>
</dbReference>
<evidence type="ECO:0000313" key="2">
    <source>
        <dbReference type="EMBL" id="MFC0309000.1"/>
    </source>
</evidence>
<keyword evidence="2" id="KW-0808">Transferase</keyword>
<dbReference type="InterPro" id="IPR052942">
    <property type="entry name" value="LPS_cholinephosphotransferase"/>
</dbReference>
<protein>
    <submittedName>
        <fullName evidence="2">Phosphorylcholine transferase LicD</fullName>
    </submittedName>
</protein>
<comment type="caution">
    <text evidence="2">The sequence shown here is derived from an EMBL/GenBank/DDBJ whole genome shotgun (WGS) entry which is preliminary data.</text>
</comment>
<evidence type="ECO:0000259" key="1">
    <source>
        <dbReference type="Pfam" id="PF04991"/>
    </source>
</evidence>
<gene>
    <name evidence="2" type="ORF">ACFFHK_04675</name>
</gene>
<dbReference type="GO" id="GO:0016740">
    <property type="term" value="F:transferase activity"/>
    <property type="evidence" value="ECO:0007669"/>
    <property type="project" value="UniProtKB-KW"/>
</dbReference>
<sequence>MQDVKLAMKIKRKLTHQEYKIFLLNTLITFDKVCKDNNISYSLAYGSMLGVVRHQGFIPWDDDIDILMFREEYEKFVEIWNKSNNILKNNYELWGIDDEKNFFYGHLVKFFDKNTLLIEKTKNHLIEYGVFIDIFILEDISADAEKSNKQQKQYKLYRKLLSHFYKHGKYLNILAKKLSEKIPSIYFFMNKLENITKQERSEYVSVYAPVDKQIYKREDFNNVIYLPFEGHMFPVSAQYDNLLKQKYGDYMTLPPESERIGHKIEAYIYE</sequence>
<dbReference type="PANTHER" id="PTHR43404">
    <property type="entry name" value="LIPOPOLYSACCHARIDE CHOLINEPHOSPHOTRANSFERASE LICD"/>
    <property type="match status" value="1"/>
</dbReference>
<dbReference type="Proteomes" id="UP001589767">
    <property type="component" value="Unassembled WGS sequence"/>
</dbReference>
<dbReference type="EMBL" id="JBHLWB010000004">
    <property type="protein sequence ID" value="MFC0309000.1"/>
    <property type="molecule type" value="Genomic_DNA"/>
</dbReference>
<dbReference type="PANTHER" id="PTHR43404:SF2">
    <property type="entry name" value="LIPOPOLYSACCHARIDE CHOLINEPHOSPHOTRANSFERASE LICD"/>
    <property type="match status" value="1"/>
</dbReference>
<evidence type="ECO:0000313" key="3">
    <source>
        <dbReference type="Proteomes" id="UP001589767"/>
    </source>
</evidence>
<feature type="domain" description="LicD/FKTN/FKRP nucleotidyltransferase" evidence="1">
    <location>
        <begin position="34"/>
        <end position="248"/>
    </location>
</feature>
<reference evidence="2 3" key="1">
    <citation type="submission" date="2024-09" db="EMBL/GenBank/DDBJ databases">
        <authorList>
            <person name="Sun Q."/>
            <person name="Mori K."/>
        </authorList>
    </citation>
    <scope>NUCLEOTIDE SEQUENCE [LARGE SCALE GENOMIC DNA]</scope>
    <source>
        <strain evidence="2 3">CCM 7539</strain>
    </source>
</reference>
<dbReference type="Pfam" id="PF04991">
    <property type="entry name" value="LicD"/>
    <property type="match status" value="1"/>
</dbReference>
<keyword evidence="3" id="KW-1185">Reference proteome</keyword>